<organism evidence="2 3">
    <name type="scientific">Psychrosphaera algicola</name>
    <dbReference type="NCBI Taxonomy" id="3023714"/>
    <lineage>
        <taxon>Bacteria</taxon>
        <taxon>Pseudomonadati</taxon>
        <taxon>Pseudomonadota</taxon>
        <taxon>Gammaproteobacteria</taxon>
        <taxon>Alteromonadales</taxon>
        <taxon>Pseudoalteromonadaceae</taxon>
        <taxon>Psychrosphaera</taxon>
    </lineage>
</organism>
<proteinExistence type="predicted"/>
<evidence type="ECO:0000256" key="1">
    <source>
        <dbReference type="SAM" id="SignalP"/>
    </source>
</evidence>
<sequence length="82" mass="8941">MFHFLKLSWIIAVLLFASCGATADTYSKDKLISELDNLKISKIAVLGVALDKSKDLLASAQLHADKQSIVKAVLIQAEILKN</sequence>
<feature type="signal peptide" evidence="1">
    <location>
        <begin position="1"/>
        <end position="23"/>
    </location>
</feature>
<reference evidence="2 3" key="1">
    <citation type="submission" date="2023-01" db="EMBL/GenBank/DDBJ databases">
        <title>Psychrosphaera sp. nov., isolated from marine algae.</title>
        <authorList>
            <person name="Bayburt H."/>
            <person name="Choi B.J."/>
            <person name="Kim J.M."/>
            <person name="Choi D.G."/>
            <person name="Jeon C.O."/>
        </authorList>
    </citation>
    <scope>NUCLEOTIDE SEQUENCE [LARGE SCALE GENOMIC DNA]</scope>
    <source>
        <strain evidence="2 3">G1-22</strain>
    </source>
</reference>
<keyword evidence="1" id="KW-0732">Signal</keyword>
<evidence type="ECO:0000313" key="2">
    <source>
        <dbReference type="EMBL" id="MDC2890072.1"/>
    </source>
</evidence>
<dbReference type="RefSeq" id="WP_272181368.1">
    <property type="nucleotide sequence ID" value="NZ_JAQOMS010000002.1"/>
</dbReference>
<dbReference type="EMBL" id="JAQOMS010000002">
    <property type="protein sequence ID" value="MDC2890072.1"/>
    <property type="molecule type" value="Genomic_DNA"/>
</dbReference>
<feature type="chain" id="PRO_5046037332" evidence="1">
    <location>
        <begin position="24"/>
        <end position="82"/>
    </location>
</feature>
<name>A0ABT5FGB4_9GAMM</name>
<dbReference type="PROSITE" id="PS51257">
    <property type="entry name" value="PROKAR_LIPOPROTEIN"/>
    <property type="match status" value="1"/>
</dbReference>
<comment type="caution">
    <text evidence="2">The sequence shown here is derived from an EMBL/GenBank/DDBJ whole genome shotgun (WGS) entry which is preliminary data.</text>
</comment>
<dbReference type="Proteomes" id="UP001528411">
    <property type="component" value="Unassembled WGS sequence"/>
</dbReference>
<evidence type="ECO:0000313" key="3">
    <source>
        <dbReference type="Proteomes" id="UP001528411"/>
    </source>
</evidence>
<accession>A0ABT5FGB4</accession>
<keyword evidence="3" id="KW-1185">Reference proteome</keyword>
<protein>
    <submittedName>
        <fullName evidence="2">Uncharacterized protein</fullName>
    </submittedName>
</protein>
<gene>
    <name evidence="2" type="ORF">PN838_16490</name>
</gene>